<feature type="region of interest" description="Disordered" evidence="1">
    <location>
        <begin position="1"/>
        <end position="57"/>
    </location>
</feature>
<protein>
    <submittedName>
        <fullName evidence="2">Uncharacterized protein</fullName>
    </submittedName>
</protein>
<name>A0ABD1DSJ2_CULPP</name>
<evidence type="ECO:0000313" key="3">
    <source>
        <dbReference type="Proteomes" id="UP001562425"/>
    </source>
</evidence>
<proteinExistence type="predicted"/>
<dbReference type="Proteomes" id="UP001562425">
    <property type="component" value="Unassembled WGS sequence"/>
</dbReference>
<dbReference type="EMBL" id="JBEHCU010002588">
    <property type="protein sequence ID" value="KAL1402723.1"/>
    <property type="molecule type" value="Genomic_DNA"/>
</dbReference>
<feature type="compositionally biased region" description="Acidic residues" evidence="1">
    <location>
        <begin position="29"/>
        <end position="41"/>
    </location>
</feature>
<dbReference type="AlphaFoldDB" id="A0ABD1DSJ2"/>
<organism evidence="2 3">
    <name type="scientific">Culex pipiens pipiens</name>
    <name type="common">Northern house mosquito</name>
    <dbReference type="NCBI Taxonomy" id="38569"/>
    <lineage>
        <taxon>Eukaryota</taxon>
        <taxon>Metazoa</taxon>
        <taxon>Ecdysozoa</taxon>
        <taxon>Arthropoda</taxon>
        <taxon>Hexapoda</taxon>
        <taxon>Insecta</taxon>
        <taxon>Pterygota</taxon>
        <taxon>Neoptera</taxon>
        <taxon>Endopterygota</taxon>
        <taxon>Diptera</taxon>
        <taxon>Nematocera</taxon>
        <taxon>Culicoidea</taxon>
        <taxon>Culicidae</taxon>
        <taxon>Culicinae</taxon>
        <taxon>Culicini</taxon>
        <taxon>Culex</taxon>
        <taxon>Culex</taxon>
    </lineage>
</organism>
<feature type="compositionally biased region" description="Basic and acidic residues" evidence="1">
    <location>
        <begin position="48"/>
        <end position="57"/>
    </location>
</feature>
<accession>A0ABD1DSJ2</accession>
<comment type="caution">
    <text evidence="2">The sequence shown here is derived from an EMBL/GenBank/DDBJ whole genome shotgun (WGS) entry which is preliminary data.</text>
</comment>
<evidence type="ECO:0000313" key="2">
    <source>
        <dbReference type="EMBL" id="KAL1402723.1"/>
    </source>
</evidence>
<sequence>MTATTLEVFLEGVDTESDLDRPLQSTEYSDSDDGCQDEDDGINQLRGDVSKDESSGVHTIDARLDENFARHAIQNSSSTQP</sequence>
<reference evidence="2 3" key="1">
    <citation type="submission" date="2024-05" db="EMBL/GenBank/DDBJ databases">
        <title>Culex pipiens pipiens assembly and annotation.</title>
        <authorList>
            <person name="Alout H."/>
            <person name="Durand T."/>
        </authorList>
    </citation>
    <scope>NUCLEOTIDE SEQUENCE [LARGE SCALE GENOMIC DNA]</scope>
    <source>
        <strain evidence="2">HA-2024</strain>
        <tissue evidence="2">Whole body</tissue>
    </source>
</reference>
<gene>
    <name evidence="2" type="ORF">pipiens_020529</name>
</gene>
<keyword evidence="3" id="KW-1185">Reference proteome</keyword>
<evidence type="ECO:0000256" key="1">
    <source>
        <dbReference type="SAM" id="MobiDB-lite"/>
    </source>
</evidence>